<dbReference type="Pfam" id="PF02534">
    <property type="entry name" value="T4SS-DNA_transf"/>
    <property type="match status" value="1"/>
</dbReference>
<keyword evidence="5 8" id="KW-1133">Transmembrane helix</keyword>
<comment type="similarity">
    <text evidence="2">Belongs to the VirD4/TraG family.</text>
</comment>
<evidence type="ECO:0000256" key="1">
    <source>
        <dbReference type="ARBA" id="ARBA00004651"/>
    </source>
</evidence>
<dbReference type="GO" id="GO:0005886">
    <property type="term" value="C:plasma membrane"/>
    <property type="evidence" value="ECO:0007669"/>
    <property type="project" value="UniProtKB-SubCell"/>
</dbReference>
<dbReference type="AlphaFoldDB" id="A0A1W5W6P5"/>
<keyword evidence="3" id="KW-1003">Cell membrane</keyword>
<dbReference type="EMBL" id="KY770025">
    <property type="protein sequence ID" value="ARH02015.1"/>
    <property type="molecule type" value="Genomic_DNA"/>
</dbReference>
<feature type="transmembrane region" description="Helical" evidence="8">
    <location>
        <begin position="74"/>
        <end position="96"/>
    </location>
</feature>
<keyword evidence="4 8" id="KW-0812">Transmembrane</keyword>
<evidence type="ECO:0000256" key="3">
    <source>
        <dbReference type="ARBA" id="ARBA00022475"/>
    </source>
</evidence>
<dbReference type="InterPro" id="IPR051539">
    <property type="entry name" value="T4SS-coupling_protein"/>
</dbReference>
<evidence type="ECO:0000256" key="6">
    <source>
        <dbReference type="ARBA" id="ARBA00023136"/>
    </source>
</evidence>
<evidence type="ECO:0000256" key="7">
    <source>
        <dbReference type="SAM" id="MobiDB-lite"/>
    </source>
</evidence>
<protein>
    <submittedName>
        <fullName evidence="9">TraG</fullName>
    </submittedName>
</protein>
<reference evidence="9" key="1">
    <citation type="submission" date="2017-03" db="EMBL/GenBank/DDBJ databases">
        <title>Colistin-Resistant mcr-1-Positive Escherichia coli in Public Beaches, an Infectious Threat Emerging in Recreational Waters.</title>
        <authorList>
            <person name="Fernandes M.R."/>
            <person name="Sellera F.P."/>
            <person name="Esposito F."/>
            <person name="Cerdeira L."/>
            <person name="Lincopan N."/>
        </authorList>
    </citation>
    <scope>NUCLEOTIDE SEQUENCE</scope>
    <source>
        <strain evidence="9">ICBEC13AM</strain>
        <plasmid evidence="9">pICBEC13AM</plasmid>
    </source>
</reference>
<feature type="region of interest" description="Disordered" evidence="7">
    <location>
        <begin position="506"/>
        <end position="528"/>
    </location>
</feature>
<gene>
    <name evidence="9" type="ORF">ICBEC13AM_00025</name>
</gene>
<evidence type="ECO:0000313" key="9">
    <source>
        <dbReference type="EMBL" id="ARH02015.1"/>
    </source>
</evidence>
<name>A0A1W5W6P5_ECOLX</name>
<evidence type="ECO:0000256" key="5">
    <source>
        <dbReference type="ARBA" id="ARBA00022989"/>
    </source>
</evidence>
<geneLocation type="plasmid" evidence="9">
    <name>pICBEC13AM</name>
</geneLocation>
<feature type="transmembrane region" description="Helical" evidence="8">
    <location>
        <begin position="12"/>
        <end position="35"/>
    </location>
</feature>
<dbReference type="PANTHER" id="PTHR37937">
    <property type="entry name" value="CONJUGATIVE TRANSFER: DNA TRANSPORT"/>
    <property type="match status" value="1"/>
</dbReference>
<evidence type="ECO:0000256" key="4">
    <source>
        <dbReference type="ARBA" id="ARBA00022692"/>
    </source>
</evidence>
<dbReference type="CDD" id="cd01127">
    <property type="entry name" value="TrwB_TraG_TraD_VirD4"/>
    <property type="match status" value="1"/>
</dbReference>
<evidence type="ECO:0000256" key="8">
    <source>
        <dbReference type="SAM" id="Phobius"/>
    </source>
</evidence>
<dbReference type="SUPFAM" id="SSF52540">
    <property type="entry name" value="P-loop containing nucleoside triphosphate hydrolases"/>
    <property type="match status" value="1"/>
</dbReference>
<sequence>MNVKTFNKSQSVFIFAVMLVAAWFAGSFIFFVLYFSQIKNLKPLKAVFRSIDAYRMDIFTDSLTLSVVTTDIRVLAFVALGAGFVVSLIIPVAALIKLNEKKENIFGDARFATINDIRESNSFTLDGDEKDGIIVGIKDKKIIRYVGAAFSAMGAGTRAGKGAGIVITNLMKYWWSVIILDPKRECFNITSLIRKVILGHEVYKFDPFSSVTHRFNPLYYVSMGTSEGFNQLENLSLIIYPYKTDGADAGSYLNKTAGGVFKSYAVALWFMIKNDKAGLKTLDIEPVFSMSKINQLFERAEPEHLLSFMNDIRSELRGKDKTLADIGVAGLKAFIEMEDKTKAQLKSNFLNGLSPFANPNVANATDGNDFDLRQVRKKRMTIYFCISGDNARLAEKITNIFFQLAIQVNLEKMPTDDPEIKHDCLFLLDEFPSIGAVDYIKSKSGLIAGYKLKLLIVYQVGSQLEEIYSYAGSKTLLASAPCKIVYSASDVKDARELSEAMGTRTVTIGSKSKSRSRGGTSRSESESLIERPLVTTNELLTLKFSEEILAMKGENPIRCEKAFYYLNEYFFGDFVKVAPELANIFPRKKGKLVMPPQKVFENEIVAKGYLVVKDVPDLDKAA</sequence>
<evidence type="ECO:0000256" key="2">
    <source>
        <dbReference type="ARBA" id="ARBA00008806"/>
    </source>
</evidence>
<dbReference type="InterPro" id="IPR027417">
    <property type="entry name" value="P-loop_NTPase"/>
</dbReference>
<comment type="subcellular location">
    <subcellularLocation>
        <location evidence="1">Cell membrane</location>
        <topology evidence="1">Multi-pass membrane protein</topology>
    </subcellularLocation>
</comment>
<accession>A0A1W5W6P5</accession>
<keyword evidence="9" id="KW-0614">Plasmid</keyword>
<dbReference type="PANTHER" id="PTHR37937:SF1">
    <property type="entry name" value="CONJUGATIVE TRANSFER: DNA TRANSPORT"/>
    <property type="match status" value="1"/>
</dbReference>
<proteinExistence type="inferred from homology"/>
<keyword evidence="6 8" id="KW-0472">Membrane</keyword>
<organism evidence="9">
    <name type="scientific">Escherichia coli</name>
    <dbReference type="NCBI Taxonomy" id="562"/>
    <lineage>
        <taxon>Bacteria</taxon>
        <taxon>Pseudomonadati</taxon>
        <taxon>Pseudomonadota</taxon>
        <taxon>Gammaproteobacteria</taxon>
        <taxon>Enterobacterales</taxon>
        <taxon>Enterobacteriaceae</taxon>
        <taxon>Escherichia</taxon>
    </lineage>
</organism>
<dbReference type="Gene3D" id="3.40.50.300">
    <property type="entry name" value="P-loop containing nucleotide triphosphate hydrolases"/>
    <property type="match status" value="1"/>
</dbReference>
<dbReference type="InterPro" id="IPR003688">
    <property type="entry name" value="TraG/VirD4"/>
</dbReference>